<dbReference type="Proteomes" id="UP001155182">
    <property type="component" value="Unassembled WGS sequence"/>
</dbReference>
<evidence type="ECO:0000256" key="2">
    <source>
        <dbReference type="ARBA" id="ARBA00022723"/>
    </source>
</evidence>
<keyword evidence="7" id="KW-1185">Reference proteome</keyword>
<dbReference type="PROSITE" id="PS51007">
    <property type="entry name" value="CYTC"/>
    <property type="match status" value="1"/>
</dbReference>
<accession>A0A9X2F589</accession>
<dbReference type="EMBL" id="JAMWYS010000021">
    <property type="protein sequence ID" value="MCO4292143.1"/>
    <property type="molecule type" value="Genomic_DNA"/>
</dbReference>
<dbReference type="SUPFAM" id="SSF46626">
    <property type="entry name" value="Cytochrome c"/>
    <property type="match status" value="1"/>
</dbReference>
<evidence type="ECO:0000256" key="3">
    <source>
        <dbReference type="ARBA" id="ARBA00023004"/>
    </source>
</evidence>
<protein>
    <recommendedName>
        <fullName evidence="5">Cytochrome c domain-containing protein</fullName>
    </recommendedName>
</protein>
<organism evidence="6 7">
    <name type="scientific">Solitalea agri</name>
    <dbReference type="NCBI Taxonomy" id="2953739"/>
    <lineage>
        <taxon>Bacteria</taxon>
        <taxon>Pseudomonadati</taxon>
        <taxon>Bacteroidota</taxon>
        <taxon>Sphingobacteriia</taxon>
        <taxon>Sphingobacteriales</taxon>
        <taxon>Sphingobacteriaceae</taxon>
        <taxon>Solitalea</taxon>
    </lineage>
</organism>
<gene>
    <name evidence="6" type="ORF">NF867_04610</name>
</gene>
<evidence type="ECO:0000256" key="1">
    <source>
        <dbReference type="ARBA" id="ARBA00022617"/>
    </source>
</evidence>
<feature type="domain" description="Cytochrome c" evidence="5">
    <location>
        <begin position="26"/>
        <end position="115"/>
    </location>
</feature>
<evidence type="ECO:0000259" key="5">
    <source>
        <dbReference type="PROSITE" id="PS51007"/>
    </source>
</evidence>
<proteinExistence type="predicted"/>
<comment type="caution">
    <text evidence="6">The sequence shown here is derived from an EMBL/GenBank/DDBJ whole genome shotgun (WGS) entry which is preliminary data.</text>
</comment>
<evidence type="ECO:0000256" key="4">
    <source>
        <dbReference type="PROSITE-ProRule" id="PRU00433"/>
    </source>
</evidence>
<dbReference type="AlphaFoldDB" id="A0A9X2F589"/>
<reference evidence="6" key="1">
    <citation type="submission" date="2022-06" db="EMBL/GenBank/DDBJ databases">
        <title>Solitalea sp. MAHUQ-68 isolated from rhizospheric soil.</title>
        <authorList>
            <person name="Huq M.A."/>
        </authorList>
    </citation>
    <scope>NUCLEOTIDE SEQUENCE</scope>
    <source>
        <strain evidence="6">MAHUQ-68</strain>
    </source>
</reference>
<sequence length="115" mass="12287">MKKSLIIISAITLAACGTSKVTSKNADVERGALKFPGYTVSEYNAGKKATQAYCGGCHALKTPQDFNEAQWSMIVPKMVKKANKKAGSEVIDPKAQEAIMKYLITMSSAPVTASK</sequence>
<evidence type="ECO:0000313" key="6">
    <source>
        <dbReference type="EMBL" id="MCO4292143.1"/>
    </source>
</evidence>
<name>A0A9X2F589_9SPHI</name>
<keyword evidence="1 4" id="KW-0349">Heme</keyword>
<dbReference type="Gene3D" id="1.10.760.10">
    <property type="entry name" value="Cytochrome c-like domain"/>
    <property type="match status" value="1"/>
</dbReference>
<dbReference type="GO" id="GO:0009055">
    <property type="term" value="F:electron transfer activity"/>
    <property type="evidence" value="ECO:0007669"/>
    <property type="project" value="InterPro"/>
</dbReference>
<keyword evidence="2 4" id="KW-0479">Metal-binding</keyword>
<dbReference type="PROSITE" id="PS51257">
    <property type="entry name" value="PROKAR_LIPOPROTEIN"/>
    <property type="match status" value="1"/>
</dbReference>
<dbReference type="RefSeq" id="WP_252586427.1">
    <property type="nucleotide sequence ID" value="NZ_JAMWYS010000021.1"/>
</dbReference>
<keyword evidence="3 4" id="KW-0408">Iron</keyword>
<dbReference type="InterPro" id="IPR009056">
    <property type="entry name" value="Cyt_c-like_dom"/>
</dbReference>
<dbReference type="GO" id="GO:0046872">
    <property type="term" value="F:metal ion binding"/>
    <property type="evidence" value="ECO:0007669"/>
    <property type="project" value="UniProtKB-KW"/>
</dbReference>
<evidence type="ECO:0000313" key="7">
    <source>
        <dbReference type="Proteomes" id="UP001155182"/>
    </source>
</evidence>
<dbReference type="GO" id="GO:0020037">
    <property type="term" value="F:heme binding"/>
    <property type="evidence" value="ECO:0007669"/>
    <property type="project" value="InterPro"/>
</dbReference>
<dbReference type="InterPro" id="IPR036909">
    <property type="entry name" value="Cyt_c-like_dom_sf"/>
</dbReference>